<organism evidence="9 10">
    <name type="scientific">Allacma fusca</name>
    <dbReference type="NCBI Taxonomy" id="39272"/>
    <lineage>
        <taxon>Eukaryota</taxon>
        <taxon>Metazoa</taxon>
        <taxon>Ecdysozoa</taxon>
        <taxon>Arthropoda</taxon>
        <taxon>Hexapoda</taxon>
        <taxon>Collembola</taxon>
        <taxon>Symphypleona</taxon>
        <taxon>Sminthuridae</taxon>
        <taxon>Allacma</taxon>
    </lineage>
</organism>
<evidence type="ECO:0000313" key="10">
    <source>
        <dbReference type="Proteomes" id="UP000708208"/>
    </source>
</evidence>
<feature type="transmembrane region" description="Helical" evidence="8">
    <location>
        <begin position="569"/>
        <end position="592"/>
    </location>
</feature>
<dbReference type="InterPro" id="IPR007007">
    <property type="entry name" value="Ninjurin"/>
</dbReference>
<feature type="compositionally biased region" description="Low complexity" evidence="7">
    <location>
        <begin position="255"/>
        <end position="268"/>
    </location>
</feature>
<feature type="region of interest" description="Disordered" evidence="7">
    <location>
        <begin position="151"/>
        <end position="181"/>
    </location>
</feature>
<keyword evidence="3 8" id="KW-0812">Transmembrane</keyword>
<evidence type="ECO:0000256" key="3">
    <source>
        <dbReference type="ARBA" id="ARBA00022692"/>
    </source>
</evidence>
<dbReference type="AlphaFoldDB" id="A0A8J2P1Y9"/>
<dbReference type="GO" id="GO:0042246">
    <property type="term" value="P:tissue regeneration"/>
    <property type="evidence" value="ECO:0007669"/>
    <property type="project" value="InterPro"/>
</dbReference>
<evidence type="ECO:0000256" key="5">
    <source>
        <dbReference type="ARBA" id="ARBA00022989"/>
    </source>
</evidence>
<proteinExistence type="inferred from homology"/>
<feature type="transmembrane region" description="Helical" evidence="8">
    <location>
        <begin position="541"/>
        <end position="563"/>
    </location>
</feature>
<name>A0A8J2P1Y9_9HEXA</name>
<keyword evidence="10" id="KW-1185">Reference proteome</keyword>
<dbReference type="Pfam" id="PF04923">
    <property type="entry name" value="Ninjurin"/>
    <property type="match status" value="1"/>
</dbReference>
<feature type="transmembrane region" description="Helical" evidence="8">
    <location>
        <begin position="604"/>
        <end position="627"/>
    </location>
</feature>
<evidence type="ECO:0000256" key="4">
    <source>
        <dbReference type="ARBA" id="ARBA00022889"/>
    </source>
</evidence>
<feature type="compositionally biased region" description="Acidic residues" evidence="7">
    <location>
        <begin position="297"/>
        <end position="307"/>
    </location>
</feature>
<evidence type="ECO:0000256" key="2">
    <source>
        <dbReference type="ARBA" id="ARBA00008141"/>
    </source>
</evidence>
<dbReference type="GO" id="GO:0016020">
    <property type="term" value="C:membrane"/>
    <property type="evidence" value="ECO:0007669"/>
    <property type="project" value="UniProtKB-SubCell"/>
</dbReference>
<keyword evidence="6 8" id="KW-0472">Membrane</keyword>
<dbReference type="PANTHER" id="PTHR12316:SF17">
    <property type="entry name" value="NINJURIN C, ISOFORM D"/>
    <property type="match status" value="1"/>
</dbReference>
<dbReference type="OrthoDB" id="10662601at2759"/>
<feature type="compositionally biased region" description="Polar residues" evidence="7">
    <location>
        <begin position="315"/>
        <end position="331"/>
    </location>
</feature>
<keyword evidence="4" id="KW-0130">Cell adhesion</keyword>
<dbReference type="PANTHER" id="PTHR12316">
    <property type="entry name" value="NINJURIN-RELATED"/>
    <property type="match status" value="1"/>
</dbReference>
<evidence type="ECO:0000313" key="9">
    <source>
        <dbReference type="EMBL" id="CAG7727999.1"/>
    </source>
</evidence>
<dbReference type="GO" id="GO:0007155">
    <property type="term" value="P:cell adhesion"/>
    <property type="evidence" value="ECO:0007669"/>
    <property type="project" value="UniProtKB-KW"/>
</dbReference>
<comment type="similarity">
    <text evidence="2">Belongs to the ninjurin family.</text>
</comment>
<accession>A0A8J2P1Y9</accession>
<evidence type="ECO:0000256" key="6">
    <source>
        <dbReference type="ARBA" id="ARBA00023136"/>
    </source>
</evidence>
<feature type="compositionally biased region" description="Low complexity" evidence="7">
    <location>
        <begin position="371"/>
        <end position="392"/>
    </location>
</feature>
<dbReference type="Proteomes" id="UP000708208">
    <property type="component" value="Unassembled WGS sequence"/>
</dbReference>
<evidence type="ECO:0000256" key="8">
    <source>
        <dbReference type="SAM" id="Phobius"/>
    </source>
</evidence>
<feature type="compositionally biased region" description="Basic residues" evidence="7">
    <location>
        <begin position="333"/>
        <end position="343"/>
    </location>
</feature>
<sequence length="668" mass="74257">MEHDESSLSRSKEYLSSNLDFGTTGTLFEFLKNAIMRRILLLMTLKLHPLPAFYFAFLKTCFSYTVRIYLSYHPTELTMFNRKISKKFTNSQRNTQEGLGRLADHDELEMRKIHATVNQSHDPRIDIPDFQSEEIVDKNLAKRSQNRIAAGFISRDPDASTSRSQRRGPHNFSEDDFPSDRSTNEIQEEFDVDDAENFQYPTAGVLAGELLLEEYSELVNDSADDIRGTDQSQVRLPVPMSPQVSKVPFRSETIQQSRSQNSRNSSNRQLDRRSSRSLPPKMSPRAASITRSNKEFSEDDEDEELTAEPDVRNSYIKTSTEYSQQPLNSYTRLSRRSSSKNSRRGSTVFNASETVPPAGFNTVSNSLNRDPNFVNPASSSVNSASSFVNPNSGGPGDRQTISYPPSNNRLNSNANSIPNANIASRDVVPLPIEIPDNVTDADAFRRYLSRSTVESLGGRPSNQYPVGARRSPSQMIPASFVSSSASLSPIRPPPPDLGQNSITLPEPNPSNNPAVAPCGCISHANAVGLGHKRTASLSHAIMTLALLSASAAQLRFVVAYSHAHAYPTLNYFLICSCIIIEVLVGIGFVVLARFDFSEAFQDKLHSYLIFGLFVITVANVIVAAFALDDHICEVLMKRSITEGTLPNSMQQQPYFDDTRLNRFNDPLN</sequence>
<comment type="caution">
    <text evidence="9">The sequence shown here is derived from an EMBL/GenBank/DDBJ whole genome shotgun (WGS) entry which is preliminary data.</text>
</comment>
<gene>
    <name evidence="9" type="ORF">AFUS01_LOCUS16811</name>
</gene>
<feature type="region of interest" description="Disordered" evidence="7">
    <location>
        <begin position="228"/>
        <end position="417"/>
    </location>
</feature>
<comment type="subcellular location">
    <subcellularLocation>
        <location evidence="1">Membrane</location>
        <topology evidence="1">Multi-pass membrane protein</topology>
    </subcellularLocation>
</comment>
<evidence type="ECO:0000256" key="1">
    <source>
        <dbReference type="ARBA" id="ARBA00004141"/>
    </source>
</evidence>
<reference evidence="9" key="1">
    <citation type="submission" date="2021-06" db="EMBL/GenBank/DDBJ databases">
        <authorList>
            <person name="Hodson N. C."/>
            <person name="Mongue J. A."/>
            <person name="Jaron S. K."/>
        </authorList>
    </citation>
    <scope>NUCLEOTIDE SEQUENCE</scope>
</reference>
<keyword evidence="5 8" id="KW-1133">Transmembrane helix</keyword>
<dbReference type="EMBL" id="CAJVCH010156694">
    <property type="protein sequence ID" value="CAG7727999.1"/>
    <property type="molecule type" value="Genomic_DNA"/>
</dbReference>
<evidence type="ECO:0000256" key="7">
    <source>
        <dbReference type="SAM" id="MobiDB-lite"/>
    </source>
</evidence>
<feature type="compositionally biased region" description="Polar residues" evidence="7">
    <location>
        <begin position="399"/>
        <end position="410"/>
    </location>
</feature>
<protein>
    <submittedName>
        <fullName evidence="9">Uncharacterized protein</fullName>
    </submittedName>
</protein>